<comment type="caution">
    <text evidence="1">The sequence shown here is derived from an EMBL/GenBank/DDBJ whole genome shotgun (WGS) entry which is preliminary data.</text>
</comment>
<organism evidence="1 2">
    <name type="scientific">Diphasiastrum complanatum</name>
    <name type="common">Issler's clubmoss</name>
    <name type="synonym">Lycopodium complanatum</name>
    <dbReference type="NCBI Taxonomy" id="34168"/>
    <lineage>
        <taxon>Eukaryota</taxon>
        <taxon>Viridiplantae</taxon>
        <taxon>Streptophyta</taxon>
        <taxon>Embryophyta</taxon>
        <taxon>Tracheophyta</taxon>
        <taxon>Lycopodiopsida</taxon>
        <taxon>Lycopodiales</taxon>
        <taxon>Lycopodiaceae</taxon>
        <taxon>Lycopodioideae</taxon>
        <taxon>Diphasiastrum</taxon>
    </lineage>
</organism>
<dbReference type="EMBL" id="CM055105">
    <property type="protein sequence ID" value="KAJ7532275.1"/>
    <property type="molecule type" value="Genomic_DNA"/>
</dbReference>
<proteinExistence type="predicted"/>
<reference evidence="2" key="1">
    <citation type="journal article" date="2024" name="Proc. Natl. Acad. Sci. U.S.A.">
        <title>Extraordinary preservation of gene collinearity over three hundred million years revealed in homosporous lycophytes.</title>
        <authorList>
            <person name="Li C."/>
            <person name="Wickell D."/>
            <person name="Kuo L.Y."/>
            <person name="Chen X."/>
            <person name="Nie B."/>
            <person name="Liao X."/>
            <person name="Peng D."/>
            <person name="Ji J."/>
            <person name="Jenkins J."/>
            <person name="Williams M."/>
            <person name="Shu S."/>
            <person name="Plott C."/>
            <person name="Barry K."/>
            <person name="Rajasekar S."/>
            <person name="Grimwood J."/>
            <person name="Han X."/>
            <person name="Sun S."/>
            <person name="Hou Z."/>
            <person name="He W."/>
            <person name="Dai G."/>
            <person name="Sun C."/>
            <person name="Schmutz J."/>
            <person name="Leebens-Mack J.H."/>
            <person name="Li F.W."/>
            <person name="Wang L."/>
        </authorList>
    </citation>
    <scope>NUCLEOTIDE SEQUENCE [LARGE SCALE GENOMIC DNA]</scope>
    <source>
        <strain evidence="2">cv. PW_Plant_1</strain>
    </source>
</reference>
<name>A0ACC2BRA4_DIPCM</name>
<protein>
    <submittedName>
        <fullName evidence="1">Uncharacterized protein</fullName>
    </submittedName>
</protein>
<evidence type="ECO:0000313" key="1">
    <source>
        <dbReference type="EMBL" id="KAJ7532275.1"/>
    </source>
</evidence>
<keyword evidence="2" id="KW-1185">Reference proteome</keyword>
<dbReference type="Proteomes" id="UP001162992">
    <property type="component" value="Chromosome 14"/>
</dbReference>
<gene>
    <name evidence="1" type="ORF">O6H91_14G080400</name>
</gene>
<sequence length="1473" mass="163304">MAPLRRVSGGSTPGHQRSIASFFSGTPPPSAFPEFCDEISKKPVLLIQPPGSPEAFRRNSNGSDVSLSPSKRSRMKGVDKASNKNARLDMSHCPGNRMAFSNKENSTTTESVQSLDAQIVKENKELLVGRRLKVYWPLDDAWYGGRVKSYCKLSGLHGILYEDGEEEQLRLEAERVVWLEDSHNSTPSKHGRIGNHNKKRKATMGGGDAQDIPQSCTPEADVSHKVVSISDKVDASGKHDSVVAVPNSTFKRLKRRCQKSVNYTEQCMDHSVEDNSTGDENREEKVMDSISESDSEPEEFMDVEEEVEMKSPKKSARRRRLVQKTGREVDAENRSSPDQAGDEKHVKGRAAPMREKVQKLECQRNKLINVFDNREQRGAANGEAKSAEPNASSFTVQIPRSELQVLLTGEAAERFGGRVAEKFKFLEKNRRDAAGRRPNDPLFDARTLFLPPEFCKSLSGGQRQWWEFKSKHMDKVLFFKMGKFYELFEMDAHIGAQELDLQYMKGNQPHCGFPEKNYSDNVEKLARKGYRVLVVEQIETPEQLEQRRKETGAKDKVVNREICAVITKGTMLDGDMVAANSDAAFLLAITETFDKVTSTSEGALVLGICAADAATSLFMLGQFVDDPGRTRLRALLAELRPVELIKPRGMLTEATERALRDHTRLPLINDLEPNVEFWDSERSLKEAVRLYSHFQQERLSPNLSKGTQVAIENPGCNYKSSSLTLHAETLHFLPDLLFQVVQAGKRGEAALSAFGGCLSYLRMVMLDESLLRCGRLELLPGSDSLSPTIASTEIDLAMPEMCRRNTESNKSTQAIASSCPNRDDPEPYMLLDSAALENLEILENNRDGGTSGTLLGLMDHCVTASGRRLLKQWLVRPLLNVQSILQRQFALSDLQGPAENVVSKFRKELQGLPDMERLLARLNTSCGGSGRNSQAVVLYEDAAQKQLKEFLAAVRGCRAMINAVSLFESCTDTLVSTRLKSLVTIGKGFPNLAPFIKKFEASFDWLEAEKNGRIIPCSGVDEAFDSATLAITSIKLELDNYIEKQRQIFGNSSEITYVTVGKDSYQLEIPDHFHAKLPLEYEARSSKKGYHRYITPKLKELLQELAVLEDQRETALKGIFHGLLKQFCEAHNLWFDAVKAVAEIDALVSLLAASLHMEGQVCLPSFLDHNKSPALSSTVKETPFFMAKALQHPSIGSTLVRGGLFVPNDVILGGEANAPLMLLTGPNMGGKSTLLRQVCLAVILAQVGAYVPAEEFRLSPVDRVFVRMGARDHIMAGKSTFLLELSEAASMLNFASRNSLVALDELGRGTATSDGQAIAYAVLEYFAQNIGCLGMFSSHYHRLADEHAQDPAVASYHMACKVGTGAGGLEEVTFLYKLTPGACPKSYGVNVARLAGCMPETVLERATRRSSELELREKSNCVAVTRRSPYVSKNLEIDLVKEVLGFLKHQLSNPTDVAGLILLWEKVRQFIIE</sequence>
<evidence type="ECO:0000313" key="2">
    <source>
        <dbReference type="Proteomes" id="UP001162992"/>
    </source>
</evidence>
<accession>A0ACC2BRA4</accession>